<comment type="caution">
    <text evidence="5">The sequence shown here is derived from an EMBL/GenBank/DDBJ whole genome shotgun (WGS) entry which is preliminary data.</text>
</comment>
<keyword evidence="6" id="KW-1185">Reference proteome</keyword>
<dbReference type="Gene3D" id="3.55.50.10">
    <property type="entry name" value="Baseplate protein-like domains"/>
    <property type="match status" value="1"/>
</dbReference>
<evidence type="ECO:0000313" key="5">
    <source>
        <dbReference type="EMBL" id="EFH11580.1"/>
    </source>
</evidence>
<organism evidence="5 6">
    <name type="scientific">Pseudoroseomonas cervicalis ATCC 49957</name>
    <dbReference type="NCBI Taxonomy" id="525371"/>
    <lineage>
        <taxon>Bacteria</taxon>
        <taxon>Pseudomonadati</taxon>
        <taxon>Pseudomonadota</taxon>
        <taxon>Alphaproteobacteria</taxon>
        <taxon>Acetobacterales</taxon>
        <taxon>Roseomonadaceae</taxon>
        <taxon>Roseomonas</taxon>
    </lineage>
</organism>
<dbReference type="Gene3D" id="3.30.1920.10">
    <property type="entry name" value="Baseplate protein-like domains - 2 layer sandwich fold"/>
    <property type="match status" value="1"/>
</dbReference>
<accession>D5RM87</accession>
<dbReference type="InterPro" id="IPR023399">
    <property type="entry name" value="Baseplate-like_2-layer_sand"/>
</dbReference>
<dbReference type="OrthoDB" id="9016931at2"/>
<feature type="region of interest" description="Disordered" evidence="1">
    <location>
        <begin position="297"/>
        <end position="316"/>
    </location>
</feature>
<dbReference type="SUPFAM" id="SSF69279">
    <property type="entry name" value="Phage tail proteins"/>
    <property type="match status" value="2"/>
</dbReference>
<feature type="compositionally biased region" description="Polar residues" evidence="1">
    <location>
        <begin position="306"/>
        <end position="316"/>
    </location>
</feature>
<dbReference type="InterPro" id="IPR053981">
    <property type="entry name" value="Gp44/GpP-like_2nd"/>
</dbReference>
<dbReference type="Proteomes" id="UP000005324">
    <property type="component" value="Unassembled WGS sequence"/>
</dbReference>
<feature type="compositionally biased region" description="Pro residues" evidence="1">
    <location>
        <begin position="269"/>
        <end position="278"/>
    </location>
</feature>
<evidence type="ECO:0000259" key="4">
    <source>
        <dbReference type="Pfam" id="PF22255"/>
    </source>
</evidence>
<dbReference type="Gene3D" id="2.30.300.10">
    <property type="entry name" value="Baseplate protein-like domain - beta roll fold"/>
    <property type="match status" value="1"/>
</dbReference>
<sequence>MSGALSWAGAEPMRRVALRAGGVLVHWWTRVEIVRELGEISGSFMLEYLDTPRARAAFPASYSAANAARDALLALDARLDRGQAVDIEIDGELVLRGHIDDLLLDVRGDFLSASVTGRDRTGDLVDCVPDPDGPAEYRGLTLTQIASRICQPFGITVRADVDVGEPLPHFALDIGESAMSALEKAARQRAILVVSDGVGGLLLTRSGRRRGPASVTLPGNALEAQTRRSWRERWSEYHVVGQQTAGGGRRATRPAMDHTARPLTSAAPGSPPPAPPSPTGSERPAVVARGLARDPEVQRYRPILRQSRTQSGGASVQDQAAWMMRVQRGRSDQLAYTVLDWRAGEDDRLWRPNELVLVDDRYTDVLADQLVSGVAMSYDERGAMTRLQLMGPEAYDQVREGEEQPRRRVRRRQAGTASGDSSARPLTGSNGNA</sequence>
<dbReference type="InterPro" id="IPR053982">
    <property type="entry name" value="Gp44/GpP-like_C"/>
</dbReference>
<feature type="compositionally biased region" description="Basic and acidic residues" evidence="1">
    <location>
        <begin position="396"/>
        <end position="406"/>
    </location>
</feature>
<dbReference type="RefSeq" id="WP_007004615.1">
    <property type="nucleotide sequence ID" value="NZ_GG770779.1"/>
</dbReference>
<dbReference type="Pfam" id="PF21683">
    <property type="entry name" value="GpP-like_1st"/>
    <property type="match status" value="1"/>
</dbReference>
<evidence type="ECO:0000313" key="6">
    <source>
        <dbReference type="Proteomes" id="UP000005324"/>
    </source>
</evidence>
<name>D5RM87_9PROT</name>
<dbReference type="Pfam" id="PF21929">
    <property type="entry name" value="GpP_4th"/>
    <property type="match status" value="1"/>
</dbReference>
<feature type="region of interest" description="Disordered" evidence="1">
    <location>
        <begin position="393"/>
        <end position="433"/>
    </location>
</feature>
<dbReference type="AlphaFoldDB" id="D5RM87"/>
<dbReference type="Pfam" id="PF22255">
    <property type="entry name" value="Gp44-like_2nd"/>
    <property type="match status" value="1"/>
</dbReference>
<dbReference type="HOGENOM" id="CLU_060292_0_0_5"/>
<feature type="domain" description="Baseplate hub protein gp44/GpP-like second" evidence="4">
    <location>
        <begin position="121"/>
        <end position="205"/>
    </location>
</feature>
<feature type="region of interest" description="Disordered" evidence="1">
    <location>
        <begin position="242"/>
        <end position="285"/>
    </location>
</feature>
<dbReference type="EMBL" id="ADVL01000353">
    <property type="protein sequence ID" value="EFH11580.1"/>
    <property type="molecule type" value="Genomic_DNA"/>
</dbReference>
<gene>
    <name evidence="5" type="ORF">HMPREF0731_2198</name>
</gene>
<feature type="domain" description="Baseplate hub protein gp44-like N-terminal" evidence="2">
    <location>
        <begin position="16"/>
        <end position="119"/>
    </location>
</feature>
<protein>
    <submittedName>
        <fullName evidence="5">Bacteriophage Mu P protein</fullName>
    </submittedName>
</protein>
<reference evidence="5 6" key="1">
    <citation type="submission" date="2010-04" db="EMBL/GenBank/DDBJ databases">
        <authorList>
            <person name="Qin X."/>
            <person name="Bachman B."/>
            <person name="Battles P."/>
            <person name="Bell A."/>
            <person name="Bess C."/>
            <person name="Bickham C."/>
            <person name="Chaboub L."/>
            <person name="Chen D."/>
            <person name="Coyle M."/>
            <person name="Deiros D.R."/>
            <person name="Dinh H."/>
            <person name="Forbes L."/>
            <person name="Fowler G."/>
            <person name="Francisco L."/>
            <person name="Fu Q."/>
            <person name="Gubbala S."/>
            <person name="Hale W."/>
            <person name="Han Y."/>
            <person name="Hemphill L."/>
            <person name="Highlander S.K."/>
            <person name="Hirani K."/>
            <person name="Hogues M."/>
            <person name="Jackson L."/>
            <person name="Jakkamsetti A."/>
            <person name="Javaid M."/>
            <person name="Jiang H."/>
            <person name="Korchina V."/>
            <person name="Kovar C."/>
            <person name="Lara F."/>
            <person name="Lee S."/>
            <person name="Mata R."/>
            <person name="Mathew T."/>
            <person name="Moen C."/>
            <person name="Morales K."/>
            <person name="Munidasa M."/>
            <person name="Nazareth L."/>
            <person name="Ngo R."/>
            <person name="Nguyen L."/>
            <person name="Okwuonu G."/>
            <person name="Ongeri F."/>
            <person name="Patil S."/>
            <person name="Petrosino J."/>
            <person name="Pham C."/>
            <person name="Pham P."/>
            <person name="Pu L.-L."/>
            <person name="Puazo M."/>
            <person name="Raj R."/>
            <person name="Reid J."/>
            <person name="Rouhana J."/>
            <person name="Saada N."/>
            <person name="Shang Y."/>
            <person name="Simmons D."/>
            <person name="Thornton R."/>
            <person name="Warren J."/>
            <person name="Weissenberger G."/>
            <person name="Zhang J."/>
            <person name="Zhang L."/>
            <person name="Zhou C."/>
            <person name="Zhu D."/>
            <person name="Muzny D."/>
            <person name="Worley K."/>
            <person name="Gibbs R."/>
        </authorList>
    </citation>
    <scope>NUCLEOTIDE SEQUENCE [LARGE SCALE GENOMIC DNA]</scope>
    <source>
        <strain evidence="5 6">ATCC 49957</strain>
    </source>
</reference>
<evidence type="ECO:0000256" key="1">
    <source>
        <dbReference type="SAM" id="MobiDB-lite"/>
    </source>
</evidence>
<feature type="domain" description="Baseplate hub protein gp44/GpP-like C-terminal" evidence="3">
    <location>
        <begin position="315"/>
        <end position="396"/>
    </location>
</feature>
<evidence type="ECO:0000259" key="3">
    <source>
        <dbReference type="Pfam" id="PF21929"/>
    </source>
</evidence>
<proteinExistence type="predicted"/>
<evidence type="ECO:0000259" key="2">
    <source>
        <dbReference type="Pfam" id="PF21683"/>
    </source>
</evidence>
<dbReference type="InterPro" id="IPR049354">
    <property type="entry name" value="GpP-like_N"/>
</dbReference>